<reference evidence="1" key="1">
    <citation type="submission" date="2014-11" db="EMBL/GenBank/DDBJ databases">
        <authorList>
            <person name="Amaro Gonzalez C."/>
        </authorList>
    </citation>
    <scope>NUCLEOTIDE SEQUENCE</scope>
</reference>
<proteinExistence type="predicted"/>
<dbReference type="EMBL" id="GBXM01040914">
    <property type="protein sequence ID" value="JAH67663.1"/>
    <property type="molecule type" value="Transcribed_RNA"/>
</dbReference>
<dbReference type="AlphaFoldDB" id="A0A0E9URR5"/>
<evidence type="ECO:0000313" key="1">
    <source>
        <dbReference type="EMBL" id="JAH67663.1"/>
    </source>
</evidence>
<organism evidence="1">
    <name type="scientific">Anguilla anguilla</name>
    <name type="common">European freshwater eel</name>
    <name type="synonym">Muraena anguilla</name>
    <dbReference type="NCBI Taxonomy" id="7936"/>
    <lineage>
        <taxon>Eukaryota</taxon>
        <taxon>Metazoa</taxon>
        <taxon>Chordata</taxon>
        <taxon>Craniata</taxon>
        <taxon>Vertebrata</taxon>
        <taxon>Euteleostomi</taxon>
        <taxon>Actinopterygii</taxon>
        <taxon>Neopterygii</taxon>
        <taxon>Teleostei</taxon>
        <taxon>Anguilliformes</taxon>
        <taxon>Anguillidae</taxon>
        <taxon>Anguilla</taxon>
    </lineage>
</organism>
<protein>
    <submittedName>
        <fullName evidence="1">Uncharacterized protein</fullName>
    </submittedName>
</protein>
<reference evidence="1" key="2">
    <citation type="journal article" date="2015" name="Fish Shellfish Immunol.">
        <title>Early steps in the European eel (Anguilla anguilla)-Vibrio vulnificus interaction in the gills: Role of the RtxA13 toxin.</title>
        <authorList>
            <person name="Callol A."/>
            <person name="Pajuelo D."/>
            <person name="Ebbesson L."/>
            <person name="Teles M."/>
            <person name="MacKenzie S."/>
            <person name="Amaro C."/>
        </authorList>
    </citation>
    <scope>NUCLEOTIDE SEQUENCE</scope>
</reference>
<sequence length="94" mass="10794">MENSTQFGSLHICLYFLSYPFSRAVMGSGYSNMSMVQFPANSWAILFMCGNRGPCVCLPMCLIQWRHLGWFHPLSFNPKILRRLSKLVRMAVSI</sequence>
<accession>A0A0E9URR5</accession>
<name>A0A0E9URR5_ANGAN</name>